<organism evidence="1 2">
    <name type="scientific">Abeliophyllum distichum</name>
    <dbReference type="NCBI Taxonomy" id="126358"/>
    <lineage>
        <taxon>Eukaryota</taxon>
        <taxon>Viridiplantae</taxon>
        <taxon>Streptophyta</taxon>
        <taxon>Embryophyta</taxon>
        <taxon>Tracheophyta</taxon>
        <taxon>Spermatophyta</taxon>
        <taxon>Magnoliopsida</taxon>
        <taxon>eudicotyledons</taxon>
        <taxon>Gunneridae</taxon>
        <taxon>Pentapetalae</taxon>
        <taxon>asterids</taxon>
        <taxon>lamiids</taxon>
        <taxon>Lamiales</taxon>
        <taxon>Oleaceae</taxon>
        <taxon>Forsythieae</taxon>
        <taxon>Abeliophyllum</taxon>
    </lineage>
</organism>
<keyword evidence="2" id="KW-1185">Reference proteome</keyword>
<dbReference type="Proteomes" id="UP001604336">
    <property type="component" value="Unassembled WGS sequence"/>
</dbReference>
<reference evidence="2" key="1">
    <citation type="submission" date="2024-07" db="EMBL/GenBank/DDBJ databases">
        <title>Two chromosome-level genome assemblies of Korean endemic species Abeliophyllum distichum and Forsythia ovata (Oleaceae).</title>
        <authorList>
            <person name="Jang H."/>
        </authorList>
    </citation>
    <scope>NUCLEOTIDE SEQUENCE [LARGE SCALE GENOMIC DNA]</scope>
</reference>
<evidence type="ECO:0000313" key="1">
    <source>
        <dbReference type="EMBL" id="KAL2454261.1"/>
    </source>
</evidence>
<comment type="caution">
    <text evidence="1">The sequence shown here is derived from an EMBL/GenBank/DDBJ whole genome shotgun (WGS) entry which is preliminary data.</text>
</comment>
<accession>A0ABD1NRK8</accession>
<name>A0ABD1NRK8_9LAMI</name>
<gene>
    <name evidence="1" type="ORF">Adt_48239</name>
</gene>
<evidence type="ECO:0000313" key="2">
    <source>
        <dbReference type="Proteomes" id="UP001604336"/>
    </source>
</evidence>
<sequence>MVLNASHTTEVVDYKMSTKHCLDALDWQTTKLCDVVETLEKKVKKVEVDILELNIQLDKSRMIVIVAILPDLYEEMKAMIDVVAILPGHAVGNGQAPAQEYAPRLKTPELCAHHEGS</sequence>
<proteinExistence type="predicted"/>
<dbReference type="AlphaFoldDB" id="A0ABD1NRK8"/>
<dbReference type="EMBL" id="JBFOLK010000430">
    <property type="protein sequence ID" value="KAL2454261.1"/>
    <property type="molecule type" value="Genomic_DNA"/>
</dbReference>
<protein>
    <submittedName>
        <fullName evidence="1">Uncharacterized protein</fullName>
    </submittedName>
</protein>